<evidence type="ECO:0000313" key="3">
    <source>
        <dbReference type="Proteomes" id="UP000316313"/>
    </source>
</evidence>
<accession>A0A4Y6UIW8</accession>
<organism evidence="2 3">
    <name type="scientific">Swingsia samuiensis</name>
    <dbReference type="NCBI Taxonomy" id="1293412"/>
    <lineage>
        <taxon>Bacteria</taxon>
        <taxon>Pseudomonadati</taxon>
        <taxon>Pseudomonadota</taxon>
        <taxon>Alphaproteobacteria</taxon>
        <taxon>Acetobacterales</taxon>
        <taxon>Acetobacteraceae</taxon>
        <taxon>Swingsia</taxon>
    </lineage>
</organism>
<dbReference type="KEGG" id="ssam:E3D00_08340"/>
<dbReference type="Gene3D" id="1.25.40.10">
    <property type="entry name" value="Tetratricopeptide repeat domain"/>
    <property type="match status" value="2"/>
</dbReference>
<evidence type="ECO:0000256" key="1">
    <source>
        <dbReference type="PROSITE-ProRule" id="PRU00339"/>
    </source>
</evidence>
<protein>
    <submittedName>
        <fullName evidence="2">Tetratricopeptide repeat protein</fullName>
    </submittedName>
</protein>
<dbReference type="SUPFAM" id="SSF81901">
    <property type="entry name" value="HCP-like"/>
    <property type="match status" value="1"/>
</dbReference>
<dbReference type="SMART" id="SM00028">
    <property type="entry name" value="TPR"/>
    <property type="match status" value="7"/>
</dbReference>
<dbReference type="RefSeq" id="WP_141461641.1">
    <property type="nucleotide sequence ID" value="NZ_CP038141.1"/>
</dbReference>
<dbReference type="PANTHER" id="PTHR12558:SF13">
    <property type="entry name" value="CELL DIVISION CYCLE PROTEIN 27 HOMOLOG"/>
    <property type="match status" value="1"/>
</dbReference>
<dbReference type="Pfam" id="PF13181">
    <property type="entry name" value="TPR_8"/>
    <property type="match status" value="1"/>
</dbReference>
<proteinExistence type="predicted"/>
<feature type="repeat" description="TPR" evidence="1">
    <location>
        <begin position="215"/>
        <end position="248"/>
    </location>
</feature>
<keyword evidence="3" id="KW-1185">Reference proteome</keyword>
<evidence type="ECO:0000313" key="2">
    <source>
        <dbReference type="EMBL" id="QDH17569.1"/>
    </source>
</evidence>
<dbReference type="AlphaFoldDB" id="A0A4Y6UIW8"/>
<dbReference type="SUPFAM" id="SSF53756">
    <property type="entry name" value="UDP-Glycosyltransferase/glycogen phosphorylase"/>
    <property type="match status" value="1"/>
</dbReference>
<sequence length="568" mass="62854">MTNNYSFDPTKIAFDYLEQGRTLDAEERFRSLLKTDPRQPDALHGMACVARHKGQNATAIALMGLALKNAAEVSPSRRARMHITLGAALLEEGHVEPARAALSVATVLQPADHRAHAALAQALLVLNRRDEAMASLQVAADLASHDQIYLTQLGQLSLEDGLLKQSIRYFEEAVRSGANDGAAWANLGAALFSDRQFEKAQEVLGKAEKLGAKTAETYNNLGLVQMALGDLSAAKQSLIKALTLRPHDARIANSLGTALMELGDEEKAQDLFECIVKETTGYDGNQARFNLATLLLGKGEFEKGWVNFESRHSLLGYQPALPVWKGDQGETPVLVTAEQGLGDSLQFLRFLKSASKKRPLELDFPAASLTDYMPDLEKARVVIGKTGRAKSEVSLLSLPYILNEKEAPSSTPYVMMNIEPDHRRIGLCWSGNASYQFDRRRSIPVELFEPFKELASDVDFVALQPGEHPDWMHKISSFETITDLAVAVAKCSLVISVDTLVAHMAGAQGRPLWLLNRFGGDWRWKNIEWYQNVKQFRPDGSQSPYEGWKSVIAKVKKELREQLNAHHL</sequence>
<reference evidence="2 3" key="1">
    <citation type="submission" date="2019-03" db="EMBL/GenBank/DDBJ databases">
        <title>The complete genome sequence of Swingsia samuiensis NBRC107927(T).</title>
        <authorList>
            <person name="Chua K.-O."/>
            <person name="Chan K.-G."/>
            <person name="See-Too W.-S."/>
        </authorList>
    </citation>
    <scope>NUCLEOTIDE SEQUENCE [LARGE SCALE GENOMIC DNA]</scope>
    <source>
        <strain evidence="2 3">AH83</strain>
    </source>
</reference>
<dbReference type="Proteomes" id="UP000316313">
    <property type="component" value="Chromosome"/>
</dbReference>
<dbReference type="Pfam" id="PF13432">
    <property type="entry name" value="TPR_16"/>
    <property type="match status" value="3"/>
</dbReference>
<keyword evidence="1" id="KW-0802">TPR repeat</keyword>
<dbReference type="OrthoDB" id="9778733at2"/>
<gene>
    <name evidence="2" type="ORF">E3D00_08340</name>
</gene>
<dbReference type="EMBL" id="CP038141">
    <property type="protein sequence ID" value="QDH17569.1"/>
    <property type="molecule type" value="Genomic_DNA"/>
</dbReference>
<dbReference type="Gene3D" id="3.40.50.2000">
    <property type="entry name" value="Glycogen Phosphorylase B"/>
    <property type="match status" value="1"/>
</dbReference>
<dbReference type="InterPro" id="IPR011990">
    <property type="entry name" value="TPR-like_helical_dom_sf"/>
</dbReference>
<name>A0A4Y6UIW8_9PROT</name>
<dbReference type="InterPro" id="IPR019734">
    <property type="entry name" value="TPR_rpt"/>
</dbReference>
<dbReference type="PANTHER" id="PTHR12558">
    <property type="entry name" value="CELL DIVISION CYCLE 16,23,27"/>
    <property type="match status" value="1"/>
</dbReference>
<dbReference type="PROSITE" id="PS50005">
    <property type="entry name" value="TPR"/>
    <property type="match status" value="1"/>
</dbReference>
<dbReference type="SUPFAM" id="SSF48452">
    <property type="entry name" value="TPR-like"/>
    <property type="match status" value="1"/>
</dbReference>